<dbReference type="SUPFAM" id="SSF74784">
    <property type="entry name" value="Translin"/>
    <property type="match status" value="1"/>
</dbReference>
<dbReference type="InterPro" id="IPR036081">
    <property type="entry name" value="Translin_sf"/>
</dbReference>
<dbReference type="GO" id="GO:0043565">
    <property type="term" value="F:sequence-specific DNA binding"/>
    <property type="evidence" value="ECO:0007669"/>
    <property type="project" value="InterPro"/>
</dbReference>
<dbReference type="RefSeq" id="XP_026745587.1">
    <property type="nucleotide sequence ID" value="XM_026889786.1"/>
</dbReference>
<proteinExistence type="inferred from homology"/>
<evidence type="ECO:0000256" key="2">
    <source>
        <dbReference type="ARBA" id="ARBA00004496"/>
    </source>
</evidence>
<organism evidence="8 10">
    <name type="scientific">Trichoplusia ni</name>
    <name type="common">Cabbage looper</name>
    <dbReference type="NCBI Taxonomy" id="7111"/>
    <lineage>
        <taxon>Eukaryota</taxon>
        <taxon>Metazoa</taxon>
        <taxon>Ecdysozoa</taxon>
        <taxon>Arthropoda</taxon>
        <taxon>Hexapoda</taxon>
        <taxon>Insecta</taxon>
        <taxon>Pterygota</taxon>
        <taxon>Neoptera</taxon>
        <taxon>Endopterygota</taxon>
        <taxon>Lepidoptera</taxon>
        <taxon>Glossata</taxon>
        <taxon>Ditrysia</taxon>
        <taxon>Noctuoidea</taxon>
        <taxon>Noctuidae</taxon>
        <taxon>Plusiinae</taxon>
        <taxon>Trichoplusia</taxon>
    </lineage>
</organism>
<evidence type="ECO:0000256" key="7">
    <source>
        <dbReference type="SAM" id="MobiDB-lite"/>
    </source>
</evidence>
<evidence type="ECO:0000256" key="6">
    <source>
        <dbReference type="PIRSR" id="PIRSR602848-1"/>
    </source>
</evidence>
<feature type="compositionally biased region" description="Basic residues" evidence="7">
    <location>
        <begin position="1"/>
        <end position="12"/>
    </location>
</feature>
<evidence type="ECO:0000313" key="8">
    <source>
        <dbReference type="Proteomes" id="UP000322000"/>
    </source>
</evidence>
<dbReference type="KEGG" id="tnl:113506944"/>
<accession>A0A7E5WZD0</accession>
<evidence type="ECO:0000256" key="5">
    <source>
        <dbReference type="ARBA" id="ARBA00023242"/>
    </source>
</evidence>
<keyword evidence="4" id="KW-0963">Cytoplasm</keyword>
<feature type="region of interest" description="Disordered" evidence="7">
    <location>
        <begin position="1"/>
        <end position="24"/>
    </location>
</feature>
<dbReference type="InterPro" id="IPR016069">
    <property type="entry name" value="Translin_C"/>
</dbReference>
<dbReference type="CDD" id="cd14820">
    <property type="entry name" value="TRAX"/>
    <property type="match status" value="1"/>
</dbReference>
<dbReference type="RefSeq" id="XP_026733771.1">
    <property type="nucleotide sequence ID" value="XM_026877970.1"/>
</dbReference>
<dbReference type="Gene3D" id="1.20.58.200">
    <property type="entry name" value="Translin, domain 2"/>
    <property type="match status" value="1"/>
</dbReference>
<gene>
    <name evidence="10" type="primary">LOC113506944</name>
    <name evidence="9" type="synonym">LOC113498067</name>
</gene>
<dbReference type="KEGG" id="tnl:113498067"/>
<comment type="similarity">
    <text evidence="3">Belongs to the translin family.</text>
</comment>
<name>A0A7E5WZD0_TRINI</name>
<evidence type="ECO:0000256" key="1">
    <source>
        <dbReference type="ARBA" id="ARBA00004123"/>
    </source>
</evidence>
<feature type="binding site" evidence="6">
    <location>
        <position position="189"/>
    </location>
    <ligand>
        <name>Mg(2+)</name>
        <dbReference type="ChEBI" id="CHEBI:18420"/>
    </ligand>
</feature>
<dbReference type="Proteomes" id="UP000322000">
    <property type="component" value="Chromosome 1"/>
</dbReference>
<protein>
    <submittedName>
        <fullName evidence="9 10">Translin-associated protein X-like</fullName>
    </submittedName>
</protein>
<feature type="region of interest" description="Disordered" evidence="7">
    <location>
        <begin position="258"/>
        <end position="284"/>
    </location>
</feature>
<dbReference type="AlphaFoldDB" id="A0A7E5WZD0"/>
<sequence>MPGPGRHYRGNRRAPNPNPPSLSSVARENALALPEDSPVLAIFKDISLKLTARQDRHERLVKLSRDITIESKRIIFVLHSAMTKESNAKVLADANDRIQKLINGPIKSIGIELEFSPAYLHLRAVTNGFQEFVEARTMFSIMATGQIITFPEVQKELEFVITENDEQRKVVTTITDNDYMLGLADLTGELMRKAINSVSTGESEDCIQACQLVRDLYTGYLGITNNRHLLRKLTTTRANVNKVEMAVYALRVRGSGPAPLLGPGNPPAPDIDAPTGLSDDEGYY</sequence>
<dbReference type="PANTHER" id="PTHR10741">
    <property type="entry name" value="TRANSLIN AND TRANSLIN ASSOCIATED PROTEIN X"/>
    <property type="match status" value="1"/>
</dbReference>
<keyword evidence="6" id="KW-0460">Magnesium</keyword>
<evidence type="ECO:0000313" key="10">
    <source>
        <dbReference type="RefSeq" id="XP_026745587.1"/>
    </source>
</evidence>
<dbReference type="InterPro" id="IPR016068">
    <property type="entry name" value="Translin_N"/>
</dbReference>
<keyword evidence="8" id="KW-1185">Reference proteome</keyword>
<feature type="binding site" evidence="6">
    <location>
        <position position="134"/>
    </location>
    <ligand>
        <name>Mg(2+)</name>
        <dbReference type="ChEBI" id="CHEBI:18420"/>
    </ligand>
</feature>
<keyword evidence="5" id="KW-0539">Nucleus</keyword>
<dbReference type="GO" id="GO:0046872">
    <property type="term" value="F:metal ion binding"/>
    <property type="evidence" value="ECO:0007669"/>
    <property type="project" value="UniProtKB-KW"/>
</dbReference>
<dbReference type="Pfam" id="PF01997">
    <property type="entry name" value="Translin"/>
    <property type="match status" value="1"/>
</dbReference>
<evidence type="ECO:0000256" key="3">
    <source>
        <dbReference type="ARBA" id="ARBA00005902"/>
    </source>
</evidence>
<dbReference type="OrthoDB" id="31005at2759"/>
<keyword evidence="6" id="KW-0479">Metal-binding</keyword>
<dbReference type="GO" id="GO:0005634">
    <property type="term" value="C:nucleus"/>
    <property type="evidence" value="ECO:0007669"/>
    <property type="project" value="UniProtKB-SubCell"/>
</dbReference>
<dbReference type="GeneID" id="113506944"/>
<comment type="subcellular location">
    <subcellularLocation>
        <location evidence="2">Cytoplasm</location>
    </subcellularLocation>
    <subcellularLocation>
        <location evidence="1">Nucleus</location>
    </subcellularLocation>
</comment>
<evidence type="ECO:0000313" key="9">
    <source>
        <dbReference type="RefSeq" id="XP_026733771.1"/>
    </source>
</evidence>
<dbReference type="InterPro" id="IPR002848">
    <property type="entry name" value="Translin_fam"/>
</dbReference>
<dbReference type="GO" id="GO:0005737">
    <property type="term" value="C:cytoplasm"/>
    <property type="evidence" value="ECO:0007669"/>
    <property type="project" value="UniProtKB-SubCell"/>
</dbReference>
<reference evidence="9 10" key="1">
    <citation type="submission" date="2025-04" db="UniProtKB">
        <authorList>
            <consortium name="RefSeq"/>
        </authorList>
    </citation>
    <scope>IDENTIFICATION</scope>
</reference>
<evidence type="ECO:0000256" key="4">
    <source>
        <dbReference type="ARBA" id="ARBA00022490"/>
    </source>
</evidence>
<dbReference type="Gene3D" id="1.20.58.190">
    <property type="entry name" value="Translin, domain 1"/>
    <property type="match status" value="1"/>
</dbReference>